<dbReference type="SUPFAM" id="SSF56574">
    <property type="entry name" value="Serpins"/>
    <property type="match status" value="1"/>
</dbReference>
<dbReference type="PROSITE" id="PS51257">
    <property type="entry name" value="PROKAR_LIPOPROTEIN"/>
    <property type="match status" value="1"/>
</dbReference>
<dbReference type="PROSITE" id="PS00284">
    <property type="entry name" value="SERPIN"/>
    <property type="match status" value="1"/>
</dbReference>
<evidence type="ECO:0000313" key="5">
    <source>
        <dbReference type="Proteomes" id="UP000618445"/>
    </source>
</evidence>
<dbReference type="InterPro" id="IPR036186">
    <property type="entry name" value="Serpin_sf"/>
</dbReference>
<organism evidence="4 5">
    <name type="scientific">Phormidium tenue FACHB-1050</name>
    <dbReference type="NCBI Taxonomy" id="2692857"/>
    <lineage>
        <taxon>Bacteria</taxon>
        <taxon>Bacillati</taxon>
        <taxon>Cyanobacteriota</taxon>
        <taxon>Cyanophyceae</taxon>
        <taxon>Oscillatoriophycideae</taxon>
        <taxon>Oscillatoriales</taxon>
        <taxon>Oscillatoriaceae</taxon>
        <taxon>Phormidium</taxon>
    </lineage>
</organism>
<dbReference type="Gene3D" id="3.30.497.10">
    <property type="entry name" value="Antithrombin, subunit I, domain 2"/>
    <property type="match status" value="1"/>
</dbReference>
<evidence type="ECO:0000259" key="3">
    <source>
        <dbReference type="SMART" id="SM00093"/>
    </source>
</evidence>
<protein>
    <submittedName>
        <fullName evidence="4">Serpin family protein</fullName>
    </submittedName>
</protein>
<evidence type="ECO:0000313" key="4">
    <source>
        <dbReference type="EMBL" id="MBD2317497.1"/>
    </source>
</evidence>
<evidence type="ECO:0000256" key="2">
    <source>
        <dbReference type="SAM" id="SignalP"/>
    </source>
</evidence>
<dbReference type="InterPro" id="IPR023795">
    <property type="entry name" value="Serpin_CS"/>
</dbReference>
<comment type="similarity">
    <text evidence="1">Belongs to the serpin family.</text>
</comment>
<feature type="signal peptide" evidence="2">
    <location>
        <begin position="1"/>
        <end position="21"/>
    </location>
</feature>
<dbReference type="Gene3D" id="2.30.39.10">
    <property type="entry name" value="Alpha-1-antitrypsin, domain 1"/>
    <property type="match status" value="1"/>
</dbReference>
<evidence type="ECO:0000256" key="1">
    <source>
        <dbReference type="RuleBase" id="RU000411"/>
    </source>
</evidence>
<dbReference type="InterPro" id="IPR000215">
    <property type="entry name" value="Serpin_fam"/>
</dbReference>
<name>A0ABR8CB52_9CYAN</name>
<comment type="caution">
    <text evidence="4">The sequence shown here is derived from an EMBL/GenBank/DDBJ whole genome shotgun (WGS) entry which is preliminary data.</text>
</comment>
<reference evidence="4 5" key="1">
    <citation type="journal article" date="2020" name="ISME J.">
        <title>Comparative genomics reveals insights into cyanobacterial evolution and habitat adaptation.</title>
        <authorList>
            <person name="Chen M.Y."/>
            <person name="Teng W.K."/>
            <person name="Zhao L."/>
            <person name="Hu C.X."/>
            <person name="Zhou Y.K."/>
            <person name="Han B.P."/>
            <person name="Song L.R."/>
            <person name="Shu W.S."/>
        </authorList>
    </citation>
    <scope>NUCLEOTIDE SEQUENCE [LARGE SCALE GENOMIC DNA]</scope>
    <source>
        <strain evidence="4 5">FACHB-1050</strain>
    </source>
</reference>
<feature type="chain" id="PRO_5046935076" evidence="2">
    <location>
        <begin position="22"/>
        <end position="434"/>
    </location>
</feature>
<dbReference type="PANTHER" id="PTHR11461">
    <property type="entry name" value="SERINE PROTEASE INHIBITOR, SERPIN"/>
    <property type="match status" value="1"/>
</dbReference>
<dbReference type="PANTHER" id="PTHR11461:SF211">
    <property type="entry name" value="GH10112P-RELATED"/>
    <property type="match status" value="1"/>
</dbReference>
<dbReference type="SMART" id="SM00093">
    <property type="entry name" value="SERPIN"/>
    <property type="match status" value="1"/>
</dbReference>
<proteinExistence type="inferred from homology"/>
<keyword evidence="2" id="KW-0732">Signal</keyword>
<dbReference type="InterPro" id="IPR042178">
    <property type="entry name" value="Serpin_sf_1"/>
</dbReference>
<dbReference type="RefSeq" id="WP_190578339.1">
    <property type="nucleotide sequence ID" value="NZ_CAWPQU010000008.1"/>
</dbReference>
<accession>A0ABR8CB52</accession>
<dbReference type="Pfam" id="PF00079">
    <property type="entry name" value="Serpin"/>
    <property type="match status" value="1"/>
</dbReference>
<keyword evidence="5" id="KW-1185">Reference proteome</keyword>
<dbReference type="InterPro" id="IPR042185">
    <property type="entry name" value="Serpin_sf_2"/>
</dbReference>
<dbReference type="EMBL" id="JACJQY010000016">
    <property type="protein sequence ID" value="MBD2317497.1"/>
    <property type="molecule type" value="Genomic_DNA"/>
</dbReference>
<dbReference type="CDD" id="cd19588">
    <property type="entry name" value="serpin_miropin-like"/>
    <property type="match status" value="1"/>
</dbReference>
<dbReference type="InterPro" id="IPR023796">
    <property type="entry name" value="Serpin_dom"/>
</dbReference>
<feature type="domain" description="Serpin" evidence="3">
    <location>
        <begin position="73"/>
        <end position="432"/>
    </location>
</feature>
<dbReference type="Proteomes" id="UP000618445">
    <property type="component" value="Unassembled WGS sequence"/>
</dbReference>
<sequence length="434" mass="48658">MKTCYLATIISLLALALMGCAAPNNSNPQVSLISTVSPAPTVATSPKPTINDRANRKVKLDERLVKANSSFGFNLFDRITNQDTNKNIFISPVSVAIALSMTYNGASGETQQAIAKALELEGIKIDEVNDFNRNIQQLLTNGDTNVELNIANSLWARKDIALEATFLNKVKEFYQAEITNLNFDEPNSVNTINTWVKQNTKEKIEKIVDRIAPDSLLFLINAVYFKGKWEAPFEKALTKPQPFTLSDGKKIQHPAMSRSGEYRYYDAPTFQAISLPYGSGRFSMEVFLPKSKSNLVEFQKQLTAKNWQEWSTKFIRREGLIQLPRFKMEYETSLKNALQNMGMAIAFNPDKADFRDLTAVKAFISDVKHKTFVEVNEEGTEAAAVTSVEMRATSAIPNEEPPFKMIVDRPFFFAISDRQTGTIIFMGAIQNPSK</sequence>
<gene>
    <name evidence="4" type="ORF">H6G05_11655</name>
</gene>